<accession>A0A151JSD2</accession>
<dbReference type="InterPro" id="IPR020234">
    <property type="entry name" value="Mite_allergen_group-7"/>
</dbReference>
<dbReference type="AlphaFoldDB" id="A0A151JSD2"/>
<dbReference type="Pfam" id="PF16984">
    <property type="entry name" value="Grp7_allergen"/>
    <property type="match status" value="1"/>
</dbReference>
<evidence type="ECO:0008006" key="4">
    <source>
        <dbReference type="Google" id="ProtNLM"/>
    </source>
</evidence>
<dbReference type="Gene3D" id="3.15.10.50">
    <property type="match status" value="1"/>
</dbReference>
<dbReference type="EMBL" id="KQ978538">
    <property type="protein sequence ID" value="KYN30252.1"/>
    <property type="molecule type" value="Genomic_DNA"/>
</dbReference>
<feature type="signal peptide" evidence="1">
    <location>
        <begin position="1"/>
        <end position="15"/>
    </location>
</feature>
<keyword evidence="3" id="KW-1185">Reference proteome</keyword>
<reference evidence="2 3" key="1">
    <citation type="submission" date="2015-09" db="EMBL/GenBank/DDBJ databases">
        <title>Trachymyrmex cornetzi WGS genome.</title>
        <authorList>
            <person name="Nygaard S."/>
            <person name="Hu H."/>
            <person name="Boomsma J."/>
            <person name="Zhang G."/>
        </authorList>
    </citation>
    <scope>NUCLEOTIDE SEQUENCE [LARGE SCALE GENOMIC DNA]</scope>
    <source>
        <strain evidence="2">Tcor2-1</strain>
        <tissue evidence="2">Whole body</tissue>
    </source>
</reference>
<organism evidence="2 3">
    <name type="scientific">Trachymyrmex cornetzi</name>
    <dbReference type="NCBI Taxonomy" id="471704"/>
    <lineage>
        <taxon>Eukaryota</taxon>
        <taxon>Metazoa</taxon>
        <taxon>Ecdysozoa</taxon>
        <taxon>Arthropoda</taxon>
        <taxon>Hexapoda</taxon>
        <taxon>Insecta</taxon>
        <taxon>Pterygota</taxon>
        <taxon>Neoptera</taxon>
        <taxon>Endopterygota</taxon>
        <taxon>Hymenoptera</taxon>
        <taxon>Apocrita</taxon>
        <taxon>Aculeata</taxon>
        <taxon>Formicoidea</taxon>
        <taxon>Formicidae</taxon>
        <taxon>Myrmicinae</taxon>
        <taxon>Trachymyrmex</taxon>
    </lineage>
</organism>
<sequence length="258" mass="29709">MKLVYVLILIPLVSAELETLNIAERFAGANINALIDHYIPQISQFIIDHGLDPLKLPPTTKKLWMNLPQTSKYVEPVPYKADLSLHSGILKHLSDLKRYGDATMNYEDKLFKLNIGFEFKELEVLYNFAIKIFFVNCEGLILASTENVRAKFCVSYNISNKSLSLDDFDLQLPSRIKVTIKNKKGNVSHIKTFIVKLIIPFFKNTLVETIQKEGAKAIQMYLDKINKFLKKWETHNEIMNFINAHNEIMNQYSPILIS</sequence>
<dbReference type="Proteomes" id="UP000078492">
    <property type="component" value="Unassembled WGS sequence"/>
</dbReference>
<dbReference type="InterPro" id="IPR038602">
    <property type="entry name" value="Mite_allergen_7_sf"/>
</dbReference>
<proteinExistence type="predicted"/>
<evidence type="ECO:0000313" key="2">
    <source>
        <dbReference type="EMBL" id="KYN30252.1"/>
    </source>
</evidence>
<evidence type="ECO:0000256" key="1">
    <source>
        <dbReference type="SAM" id="SignalP"/>
    </source>
</evidence>
<evidence type="ECO:0000313" key="3">
    <source>
        <dbReference type="Proteomes" id="UP000078492"/>
    </source>
</evidence>
<gene>
    <name evidence="2" type="ORF">ALC57_00291</name>
</gene>
<protein>
    <recommendedName>
        <fullName evidence="4">Circadian clock-controlled protein</fullName>
    </recommendedName>
</protein>
<feature type="chain" id="PRO_5013130990" description="Circadian clock-controlled protein" evidence="1">
    <location>
        <begin position="16"/>
        <end position="258"/>
    </location>
</feature>
<keyword evidence="1" id="KW-0732">Signal</keyword>
<name>A0A151JSD2_9HYME</name>